<gene>
    <name evidence="1" type="ORF">SAMN04488557_1699</name>
</gene>
<dbReference type="STRING" id="51670.SAMN04488557_1699"/>
<accession>A0A1I7NDF6</accession>
<evidence type="ECO:0000313" key="1">
    <source>
        <dbReference type="EMBL" id="SFV32714.1"/>
    </source>
</evidence>
<organism evidence="1 2">
    <name type="scientific">Hyphomicrobium facile</name>
    <dbReference type="NCBI Taxonomy" id="51670"/>
    <lineage>
        <taxon>Bacteria</taxon>
        <taxon>Pseudomonadati</taxon>
        <taxon>Pseudomonadota</taxon>
        <taxon>Alphaproteobacteria</taxon>
        <taxon>Hyphomicrobiales</taxon>
        <taxon>Hyphomicrobiaceae</taxon>
        <taxon>Hyphomicrobium</taxon>
    </lineage>
</organism>
<name>A0A1I7NDF6_9HYPH</name>
<evidence type="ECO:0000313" key="2">
    <source>
        <dbReference type="Proteomes" id="UP000199423"/>
    </source>
</evidence>
<keyword evidence="2" id="KW-1185">Reference proteome</keyword>
<keyword evidence="1" id="KW-0808">Transferase</keyword>
<proteinExistence type="predicted"/>
<dbReference type="Proteomes" id="UP000199423">
    <property type="component" value="Unassembled WGS sequence"/>
</dbReference>
<sequence length="426" mass="46777">MTSIGPLPSSRSASAHVCIVTPGQIGSNPRVVKEADALYRAGFRISVVATQTLDQVEPRDRALMHRIPWHLDRIDLRSRWRWRLRRGIQVSLRHAHACIGVERFGDLGYSAFTMPLLIAAMRTRAELYIAHYPAALPAAAAAARRYGALYAYDAEDFHLGDWPDDPAYAMERRLVRGIEARYLPGCAYVTAAAPGIADAYCEAFDIDRPRVILNVFPLSQSPPAPTPRGTAEQGPSVYWFSQTIGPGRGLECAVRAVGLARTRPHLHLRGTPAADYGEYLKKIAVDAGAASLIHILPPDDPEKMECLAAAYDIGLVAETGHSKSRQLCLTNKLFSYLLAGVPPLMSDTAAHRKFAEETFMTDFIYPIDDVDALAGLLDQVLGDPNRLATARADAWRLGQNRYNWERESGGLVEAVNRAISAPGRIL</sequence>
<dbReference type="EMBL" id="FPCH01000002">
    <property type="protein sequence ID" value="SFV32714.1"/>
    <property type="molecule type" value="Genomic_DNA"/>
</dbReference>
<dbReference type="AlphaFoldDB" id="A0A1I7NDF6"/>
<protein>
    <submittedName>
        <fullName evidence="1">Glycosyltransferase involved in cell wall bisynthesis</fullName>
    </submittedName>
</protein>
<reference evidence="2" key="1">
    <citation type="submission" date="2016-10" db="EMBL/GenBank/DDBJ databases">
        <authorList>
            <person name="Varghese N."/>
            <person name="Submissions S."/>
        </authorList>
    </citation>
    <scope>NUCLEOTIDE SEQUENCE [LARGE SCALE GENOMIC DNA]</scope>
    <source>
        <strain evidence="2">DSM 1565</strain>
    </source>
</reference>
<dbReference type="GO" id="GO:0016740">
    <property type="term" value="F:transferase activity"/>
    <property type="evidence" value="ECO:0007669"/>
    <property type="project" value="UniProtKB-KW"/>
</dbReference>
<dbReference type="Gene3D" id="3.40.50.2000">
    <property type="entry name" value="Glycogen Phosphorylase B"/>
    <property type="match status" value="2"/>
</dbReference>
<dbReference type="SUPFAM" id="SSF53756">
    <property type="entry name" value="UDP-Glycosyltransferase/glycogen phosphorylase"/>
    <property type="match status" value="1"/>
</dbReference>